<evidence type="ECO:0000256" key="2">
    <source>
        <dbReference type="ARBA" id="ARBA00022741"/>
    </source>
</evidence>
<keyword evidence="2" id="KW-0547">Nucleotide-binding</keyword>
<gene>
    <name evidence="6" type="ORF">S06H3_30484</name>
</gene>
<dbReference type="SMART" id="SM00864">
    <property type="entry name" value="Tubulin"/>
    <property type="match status" value="1"/>
</dbReference>
<dbReference type="PANTHER" id="PTHR30314">
    <property type="entry name" value="CELL DIVISION PROTEIN FTSZ-RELATED"/>
    <property type="match status" value="1"/>
</dbReference>
<proteinExistence type="inferred from homology"/>
<sequence>DQELAELLKKQSAKIKVIGIGGGGGNSLSRMKEIGIRGGELIAINTDAQDLLYANADQKILIGRELTLGLGSGSNPKVGEEAAKESESEIKKKIAGSDMIFITCGMGGGTGTGAAPVVAALAKKQGALTIGVVTLPFTIEGRKRIENAMMGLEKLESVVDTLIVIPNDKLLELAPELPLHTAFKISDEILTNAVKGTTELVTTSGLVNLDFADIKTIMVDGGVSLIGMGESDTAQRAIEAVEKAIQNPLLDVDISNATGALANIIGGPDMSLDECKLIIET</sequence>
<dbReference type="InterPro" id="IPR000158">
    <property type="entry name" value="Cell_div_FtsZ"/>
</dbReference>
<accession>X1PE95</accession>
<evidence type="ECO:0000256" key="1">
    <source>
        <dbReference type="ARBA" id="ARBA00009690"/>
    </source>
</evidence>
<dbReference type="SUPFAM" id="SSF52490">
    <property type="entry name" value="Tubulin nucleotide-binding domain-like"/>
    <property type="match status" value="1"/>
</dbReference>
<dbReference type="Pfam" id="PF12327">
    <property type="entry name" value="FtsZ_C"/>
    <property type="match status" value="1"/>
</dbReference>
<dbReference type="EMBL" id="BARV01017956">
    <property type="protein sequence ID" value="GAI29234.1"/>
    <property type="molecule type" value="Genomic_DNA"/>
</dbReference>
<dbReference type="Pfam" id="PF00091">
    <property type="entry name" value="Tubulin"/>
    <property type="match status" value="1"/>
</dbReference>
<name>X1PE95_9ZZZZ</name>
<dbReference type="GO" id="GO:0032153">
    <property type="term" value="C:cell division site"/>
    <property type="evidence" value="ECO:0007669"/>
    <property type="project" value="TreeGrafter"/>
</dbReference>
<dbReference type="GO" id="GO:0005525">
    <property type="term" value="F:GTP binding"/>
    <property type="evidence" value="ECO:0007669"/>
    <property type="project" value="UniProtKB-KW"/>
</dbReference>
<dbReference type="AlphaFoldDB" id="X1PE95"/>
<dbReference type="PROSITE" id="PS01135">
    <property type="entry name" value="FTSZ_2"/>
    <property type="match status" value="1"/>
</dbReference>
<dbReference type="GO" id="GO:0003924">
    <property type="term" value="F:GTPase activity"/>
    <property type="evidence" value="ECO:0007669"/>
    <property type="project" value="InterPro"/>
</dbReference>
<dbReference type="CDD" id="cd02201">
    <property type="entry name" value="FtsZ_type1"/>
    <property type="match status" value="1"/>
</dbReference>
<comment type="similarity">
    <text evidence="1">Belongs to the FtsZ family.</text>
</comment>
<keyword evidence="3" id="KW-0342">GTP-binding</keyword>
<feature type="non-terminal residue" evidence="6">
    <location>
        <position position="1"/>
    </location>
</feature>
<dbReference type="PROSITE" id="PS01134">
    <property type="entry name" value="FTSZ_1"/>
    <property type="match status" value="1"/>
</dbReference>
<organism evidence="6">
    <name type="scientific">marine sediment metagenome</name>
    <dbReference type="NCBI Taxonomy" id="412755"/>
    <lineage>
        <taxon>unclassified sequences</taxon>
        <taxon>metagenomes</taxon>
        <taxon>ecological metagenomes</taxon>
    </lineage>
</organism>
<dbReference type="Gene3D" id="3.40.50.1440">
    <property type="entry name" value="Tubulin/FtsZ, GTPase domain"/>
    <property type="match status" value="1"/>
</dbReference>
<dbReference type="InterPro" id="IPR036525">
    <property type="entry name" value="Tubulin/FtsZ_GTPase_sf"/>
</dbReference>
<dbReference type="FunFam" id="3.40.50.1440:FF:000001">
    <property type="entry name" value="Cell division protein FtsZ"/>
    <property type="match status" value="1"/>
</dbReference>
<reference evidence="6" key="1">
    <citation type="journal article" date="2014" name="Front. Microbiol.">
        <title>High frequency of phylogenetically diverse reductive dehalogenase-homologous genes in deep subseafloor sedimentary metagenomes.</title>
        <authorList>
            <person name="Kawai M."/>
            <person name="Futagami T."/>
            <person name="Toyoda A."/>
            <person name="Takaki Y."/>
            <person name="Nishi S."/>
            <person name="Hori S."/>
            <person name="Arai W."/>
            <person name="Tsubouchi T."/>
            <person name="Morono Y."/>
            <person name="Uchiyama I."/>
            <person name="Ito T."/>
            <person name="Fujiyama A."/>
            <person name="Inagaki F."/>
            <person name="Takami H."/>
        </authorList>
    </citation>
    <scope>NUCLEOTIDE SEQUENCE</scope>
    <source>
        <strain evidence="6">Expedition CK06-06</strain>
    </source>
</reference>
<dbReference type="SUPFAM" id="SSF55307">
    <property type="entry name" value="Tubulin C-terminal domain-like"/>
    <property type="match status" value="1"/>
</dbReference>
<dbReference type="GO" id="GO:0005737">
    <property type="term" value="C:cytoplasm"/>
    <property type="evidence" value="ECO:0007669"/>
    <property type="project" value="TreeGrafter"/>
</dbReference>
<evidence type="ECO:0000313" key="6">
    <source>
        <dbReference type="EMBL" id="GAI29234.1"/>
    </source>
</evidence>
<dbReference type="InterPro" id="IPR020805">
    <property type="entry name" value="Cell_div_FtsZ_CS"/>
</dbReference>
<dbReference type="PRINTS" id="PR00423">
    <property type="entry name" value="CELLDVISFTSZ"/>
</dbReference>
<evidence type="ECO:0000256" key="3">
    <source>
        <dbReference type="ARBA" id="ARBA00023134"/>
    </source>
</evidence>
<dbReference type="PANTHER" id="PTHR30314:SF3">
    <property type="entry name" value="MITOCHONDRIAL DIVISION PROTEIN FSZA"/>
    <property type="match status" value="1"/>
</dbReference>
<dbReference type="InterPro" id="IPR024757">
    <property type="entry name" value="FtsZ_C"/>
</dbReference>
<feature type="domain" description="Tubulin/FtsZ 2-layer sandwich" evidence="5">
    <location>
        <begin position="207"/>
        <end position="280"/>
    </location>
</feature>
<feature type="non-terminal residue" evidence="6">
    <location>
        <position position="281"/>
    </location>
</feature>
<protein>
    <recommendedName>
        <fullName evidence="7">Tubulin/FtsZ GTPase domain-containing protein</fullName>
    </recommendedName>
</protein>
<feature type="domain" description="Tubulin/FtsZ GTPase" evidence="4">
    <location>
        <begin position="14"/>
        <end position="205"/>
    </location>
</feature>
<dbReference type="SMART" id="SM00865">
    <property type="entry name" value="Tubulin_C"/>
    <property type="match status" value="1"/>
</dbReference>
<dbReference type="InterPro" id="IPR008280">
    <property type="entry name" value="Tub_FtsZ_C"/>
</dbReference>
<comment type="caution">
    <text evidence="6">The sequence shown here is derived from an EMBL/GenBank/DDBJ whole genome shotgun (WGS) entry which is preliminary data.</text>
</comment>
<dbReference type="GO" id="GO:0051301">
    <property type="term" value="P:cell division"/>
    <property type="evidence" value="ECO:0007669"/>
    <property type="project" value="TreeGrafter"/>
</dbReference>
<dbReference type="NCBIfam" id="TIGR00065">
    <property type="entry name" value="ftsZ"/>
    <property type="match status" value="1"/>
</dbReference>
<evidence type="ECO:0000259" key="5">
    <source>
        <dbReference type="SMART" id="SM00865"/>
    </source>
</evidence>
<evidence type="ECO:0008006" key="7">
    <source>
        <dbReference type="Google" id="ProtNLM"/>
    </source>
</evidence>
<dbReference type="HAMAP" id="MF_00909">
    <property type="entry name" value="FtsZ"/>
    <property type="match status" value="1"/>
</dbReference>
<dbReference type="InterPro" id="IPR003008">
    <property type="entry name" value="Tubulin_FtsZ_GTPase"/>
</dbReference>
<evidence type="ECO:0000259" key="4">
    <source>
        <dbReference type="SMART" id="SM00864"/>
    </source>
</evidence>
<dbReference type="InterPro" id="IPR045061">
    <property type="entry name" value="FtsZ/CetZ"/>
</dbReference>
<dbReference type="InterPro" id="IPR018316">
    <property type="entry name" value="Tubulin/FtsZ_2-layer-sand-dom"/>
</dbReference>